<evidence type="ECO:0000313" key="2">
    <source>
        <dbReference type="Proteomes" id="UP000290289"/>
    </source>
</evidence>
<evidence type="ECO:0000313" key="1">
    <source>
        <dbReference type="EMBL" id="RXI00324.1"/>
    </source>
</evidence>
<proteinExistence type="predicted"/>
<dbReference type="Proteomes" id="UP000290289">
    <property type="component" value="Chromosome 5"/>
</dbReference>
<organism evidence="1 2">
    <name type="scientific">Malus domestica</name>
    <name type="common">Apple</name>
    <name type="synonym">Pyrus malus</name>
    <dbReference type="NCBI Taxonomy" id="3750"/>
    <lineage>
        <taxon>Eukaryota</taxon>
        <taxon>Viridiplantae</taxon>
        <taxon>Streptophyta</taxon>
        <taxon>Embryophyta</taxon>
        <taxon>Tracheophyta</taxon>
        <taxon>Spermatophyta</taxon>
        <taxon>Magnoliopsida</taxon>
        <taxon>eudicotyledons</taxon>
        <taxon>Gunneridae</taxon>
        <taxon>Pentapetalae</taxon>
        <taxon>rosids</taxon>
        <taxon>fabids</taxon>
        <taxon>Rosales</taxon>
        <taxon>Rosaceae</taxon>
        <taxon>Amygdaloideae</taxon>
        <taxon>Maleae</taxon>
        <taxon>Malus</taxon>
    </lineage>
</organism>
<reference evidence="1 2" key="1">
    <citation type="submission" date="2018-10" db="EMBL/GenBank/DDBJ databases">
        <title>A high-quality apple genome assembly.</title>
        <authorList>
            <person name="Hu J."/>
        </authorList>
    </citation>
    <scope>NUCLEOTIDE SEQUENCE [LARGE SCALE GENOMIC DNA]</scope>
    <source>
        <strain evidence="2">cv. HFTH1</strain>
        <tissue evidence="1">Young leaf</tissue>
    </source>
</reference>
<comment type="caution">
    <text evidence="1">The sequence shown here is derived from an EMBL/GenBank/DDBJ whole genome shotgun (WGS) entry which is preliminary data.</text>
</comment>
<dbReference type="EMBL" id="RDQH01000331">
    <property type="protein sequence ID" value="RXI00324.1"/>
    <property type="molecule type" value="Genomic_DNA"/>
</dbReference>
<gene>
    <name evidence="1" type="ORF">DVH24_037872</name>
</gene>
<dbReference type="AlphaFoldDB" id="A0A498K1Z9"/>
<keyword evidence="2" id="KW-1185">Reference proteome</keyword>
<accession>A0A498K1Z9</accession>
<sequence length="150" mass="16954">MPRSLEGCHGRLLDEMVSRQRSSKSPQTSRCMLLLRMRPFLLSSPHRGFCPLITSFFRLYFSGSLSEFCAIVSDFLCVVLWWVSCSQSEAQWGVMANKNLEKLVSIDAQLQLLVPVKLIGFWVGCFAFFLSVKGGWICEFSGMPISSDQI</sequence>
<protein>
    <submittedName>
        <fullName evidence="1">Uncharacterized protein</fullName>
    </submittedName>
</protein>
<name>A0A498K1Z9_MALDO</name>